<evidence type="ECO:0008006" key="4">
    <source>
        <dbReference type="Google" id="ProtNLM"/>
    </source>
</evidence>
<dbReference type="RefSeq" id="WP_322454477.1">
    <property type="nucleotide sequence ID" value="NZ_CP141059.1"/>
</dbReference>
<evidence type="ECO:0000313" key="2">
    <source>
        <dbReference type="EMBL" id="WQQ26391.1"/>
    </source>
</evidence>
<evidence type="ECO:0000256" key="1">
    <source>
        <dbReference type="SAM" id="Phobius"/>
    </source>
</evidence>
<name>A0ABZ0ZR50_9ACTN</name>
<proteinExistence type="predicted"/>
<gene>
    <name evidence="2" type="ORF">SHK19_20850</name>
</gene>
<feature type="transmembrane region" description="Helical" evidence="1">
    <location>
        <begin position="75"/>
        <end position="98"/>
    </location>
</feature>
<sequence length="197" mass="20431">MIAAIRAWGGVRVVLVVGLTVLLIETTATDQLSVPPFSFALDGWTFVPPLVAVVCADPLVDRTPQLTEHATRAPAFIAVARLALAGSGAAAVSGYCLLSPDGVVVAQYVVAAVSVAAVAVALADSWYWLPLLPLAFGWIQHTHGQFPTQTVAIPVPTLGAIVAGSCLAYVGGTLVRSGLSRARPAGRPPAPRRPRRP</sequence>
<dbReference type="EMBL" id="CP141059">
    <property type="protein sequence ID" value="WQQ26391.1"/>
    <property type="molecule type" value="Genomic_DNA"/>
</dbReference>
<keyword evidence="1" id="KW-0812">Transmembrane</keyword>
<evidence type="ECO:0000313" key="3">
    <source>
        <dbReference type="Proteomes" id="UP001327225"/>
    </source>
</evidence>
<protein>
    <recommendedName>
        <fullName evidence="4">DUF2029 domain-containing protein</fullName>
    </recommendedName>
</protein>
<accession>A0ABZ0ZR50</accession>
<feature type="transmembrane region" description="Helical" evidence="1">
    <location>
        <begin position="105"/>
        <end position="129"/>
    </location>
</feature>
<reference evidence="3" key="1">
    <citation type="submission" date="2023-12" db="EMBL/GenBank/DDBJ databases">
        <title>Novel species in genus Nocardioides.</title>
        <authorList>
            <person name="Zhou H."/>
        </authorList>
    </citation>
    <scope>NUCLEOTIDE SEQUENCE [LARGE SCALE GENOMIC DNA]</scope>
    <source>
        <strain evidence="3">HM61</strain>
    </source>
</reference>
<dbReference type="Proteomes" id="UP001327225">
    <property type="component" value="Chromosome"/>
</dbReference>
<keyword evidence="1" id="KW-0472">Membrane</keyword>
<organism evidence="2 3">
    <name type="scientific">Nocardioides bizhenqiangii</name>
    <dbReference type="NCBI Taxonomy" id="3095076"/>
    <lineage>
        <taxon>Bacteria</taxon>
        <taxon>Bacillati</taxon>
        <taxon>Actinomycetota</taxon>
        <taxon>Actinomycetes</taxon>
        <taxon>Propionibacteriales</taxon>
        <taxon>Nocardioidaceae</taxon>
        <taxon>Nocardioides</taxon>
    </lineage>
</organism>
<keyword evidence="3" id="KW-1185">Reference proteome</keyword>
<keyword evidence="1" id="KW-1133">Transmembrane helix</keyword>
<feature type="transmembrane region" description="Helical" evidence="1">
    <location>
        <begin position="149"/>
        <end position="171"/>
    </location>
</feature>